<dbReference type="EMBL" id="VDFQ02000006">
    <property type="protein sequence ID" value="KAA1420091.1"/>
    <property type="molecule type" value="Genomic_DNA"/>
</dbReference>
<proteinExistence type="predicted"/>
<feature type="domain" description="Peptidase C51" evidence="1">
    <location>
        <begin position="36"/>
        <end position="120"/>
    </location>
</feature>
<sequence>MAATARQLLAWAADQVQTMERPKGSNKNKYARIAGHANGQPWCATFIVAGLKANDVPLVEGTNSAFTPTMQGAFKRAGRLHDRPRPGDAGFVFYPDLGRIGHVFFVERVDGDFVRTIEGNTNLDGSRTGIGVFRHRRRWRGASAIRGFGRPRYAAGGGGSSGGGSGGGASGVPVVRVSALEFAATHNAPGPEGATSRPKHVRVVEAGLLAEGLLSARYAKDGSFGTTTIVAYGQWQRRLGFTGDDANGIPGIDSLRELGRRHGFKARP</sequence>
<name>A0A5Q6RPZ5_9ACTN</name>
<evidence type="ECO:0000313" key="3">
    <source>
        <dbReference type="Proteomes" id="UP000307768"/>
    </source>
</evidence>
<dbReference type="OrthoDB" id="3476732at2"/>
<protein>
    <submittedName>
        <fullName evidence="2">CHAP domain-containing protein</fullName>
    </submittedName>
</protein>
<accession>A0A5Q6RPZ5</accession>
<dbReference type="RefSeq" id="WP_149771315.1">
    <property type="nucleotide sequence ID" value="NZ_VDFQ02000006.1"/>
</dbReference>
<dbReference type="Pfam" id="PF05257">
    <property type="entry name" value="CHAP"/>
    <property type="match status" value="1"/>
</dbReference>
<comment type="caution">
    <text evidence="2">The sequence shown here is derived from an EMBL/GenBank/DDBJ whole genome shotgun (WGS) entry which is preliminary data.</text>
</comment>
<evidence type="ECO:0000313" key="2">
    <source>
        <dbReference type="EMBL" id="KAA1420091.1"/>
    </source>
</evidence>
<dbReference type="InterPro" id="IPR007921">
    <property type="entry name" value="CHAP_dom"/>
</dbReference>
<organism evidence="2 3">
    <name type="scientific">Mumia zhuanghuii</name>
    <dbReference type="NCBI Taxonomy" id="2585211"/>
    <lineage>
        <taxon>Bacteria</taxon>
        <taxon>Bacillati</taxon>
        <taxon>Actinomycetota</taxon>
        <taxon>Actinomycetes</taxon>
        <taxon>Propionibacteriales</taxon>
        <taxon>Nocardioidaceae</taxon>
        <taxon>Mumia</taxon>
    </lineage>
</organism>
<reference evidence="2 3" key="1">
    <citation type="submission" date="2019-09" db="EMBL/GenBank/DDBJ databases">
        <title>Mumia zhuanghuii sp. nov. isolated from the intestinal contents of plateau pika (Ochotona curzoniae) in the Qinghai-Tibet plateau of China.</title>
        <authorList>
            <person name="Tian Z."/>
        </authorList>
    </citation>
    <scope>NUCLEOTIDE SEQUENCE [LARGE SCALE GENOMIC DNA]</scope>
    <source>
        <strain evidence="3">350</strain>
    </source>
</reference>
<dbReference type="Proteomes" id="UP000307768">
    <property type="component" value="Unassembled WGS sequence"/>
</dbReference>
<dbReference type="AlphaFoldDB" id="A0A5Q6RPZ5"/>
<gene>
    <name evidence="2" type="ORF">FE697_019630</name>
</gene>
<evidence type="ECO:0000259" key="1">
    <source>
        <dbReference type="Pfam" id="PF05257"/>
    </source>
</evidence>